<feature type="compositionally biased region" description="Low complexity" evidence="5">
    <location>
        <begin position="430"/>
        <end position="473"/>
    </location>
</feature>
<evidence type="ECO:0000313" key="8">
    <source>
        <dbReference type="Proteomes" id="UP001370348"/>
    </source>
</evidence>
<protein>
    <submittedName>
        <fullName evidence="7">Serine/threonine protein kinase</fullName>
    </submittedName>
</protein>
<feature type="region of interest" description="Disordered" evidence="5">
    <location>
        <begin position="417"/>
        <end position="518"/>
    </location>
</feature>
<sequence length="518" mass="56599">MSESAASEQMIGKYRLIADLEHGGMGNVYIAIAEGPSSFSKVVVLKELKPEFSRDHDFVAMFYEEARVALRLHHPNIIHTYEVGREGDHHFIAMEYLSGQALSRILQLRYLGFSLNMYLRVLCEVLRALEYAHSLTDLDGTPMALIHRDVNPDNVFVTYDGQIKLLDFGIAKARNSRLKTRVGVLKGKPRYMAPEQVTGEMTVRTDFFAVGVMIWEAVTGHSMWYQKTDTEILSMLAQGRLPSLRLEMPRAPSDLARICDKACAVRPEDRYASAVEFLDDLEGYLRRSPDPVMVRDVSARISEMFAEERAERREMLGNHLGAIRTSAPPVSTVLRAARFTPRENAVDSKPRMRLRMLPSGTAATELAPSVLPPRRPWLRILAFTVALALAYVLVRPYVTANVSLEPVPAPVKAPLAKAPPAVKSPPPSAAPAVSASASASGQTPASASTSASASTPTSSPPSVKNTAAAAVPARPHRPPAKPQRAPASSPASASSAPVSCDPPFYFEGTKKTYKPECI</sequence>
<evidence type="ECO:0000256" key="5">
    <source>
        <dbReference type="SAM" id="MobiDB-lite"/>
    </source>
</evidence>
<dbReference type="Proteomes" id="UP001370348">
    <property type="component" value="Chromosome"/>
</dbReference>
<organism evidence="7 8">
    <name type="scientific">Pendulispora albinea</name>
    <dbReference type="NCBI Taxonomy" id="2741071"/>
    <lineage>
        <taxon>Bacteria</taxon>
        <taxon>Pseudomonadati</taxon>
        <taxon>Myxococcota</taxon>
        <taxon>Myxococcia</taxon>
        <taxon>Myxococcales</taxon>
        <taxon>Sorangiineae</taxon>
        <taxon>Pendulisporaceae</taxon>
        <taxon>Pendulispora</taxon>
    </lineage>
</organism>
<reference evidence="7 8" key="1">
    <citation type="submission" date="2021-12" db="EMBL/GenBank/DDBJ databases">
        <title>Discovery of the Pendulisporaceae a myxobacterial family with distinct sporulation behavior and unique specialized metabolism.</title>
        <authorList>
            <person name="Garcia R."/>
            <person name="Popoff A."/>
            <person name="Bader C.D."/>
            <person name="Loehr J."/>
            <person name="Walesch S."/>
            <person name="Walt C."/>
            <person name="Boldt J."/>
            <person name="Bunk B."/>
            <person name="Haeckl F.J.F.P.J."/>
            <person name="Gunesch A.P."/>
            <person name="Birkelbach J."/>
            <person name="Nuebel U."/>
            <person name="Pietschmann T."/>
            <person name="Bach T."/>
            <person name="Mueller R."/>
        </authorList>
    </citation>
    <scope>NUCLEOTIDE SEQUENCE [LARGE SCALE GENOMIC DNA]</scope>
    <source>
        <strain evidence="7 8">MSr11954</strain>
    </source>
</reference>
<feature type="domain" description="Protein kinase" evidence="6">
    <location>
        <begin position="14"/>
        <end position="285"/>
    </location>
</feature>
<dbReference type="RefSeq" id="WP_394821752.1">
    <property type="nucleotide sequence ID" value="NZ_CP089984.1"/>
</dbReference>
<evidence type="ECO:0000259" key="6">
    <source>
        <dbReference type="PROSITE" id="PS50011"/>
    </source>
</evidence>
<evidence type="ECO:0000256" key="2">
    <source>
        <dbReference type="ARBA" id="ARBA00022741"/>
    </source>
</evidence>
<evidence type="ECO:0000313" key="7">
    <source>
        <dbReference type="EMBL" id="WXB12134.1"/>
    </source>
</evidence>
<keyword evidence="1" id="KW-0808">Transferase</keyword>
<dbReference type="PROSITE" id="PS50011">
    <property type="entry name" value="PROTEIN_KINASE_DOM"/>
    <property type="match status" value="1"/>
</dbReference>
<accession>A0ABZ2LRA6</accession>
<evidence type="ECO:0000256" key="4">
    <source>
        <dbReference type="ARBA" id="ARBA00022840"/>
    </source>
</evidence>
<feature type="compositionally biased region" description="Low complexity" evidence="5">
    <location>
        <begin position="482"/>
        <end position="503"/>
    </location>
</feature>
<keyword evidence="2" id="KW-0547">Nucleotide-binding</keyword>
<dbReference type="InterPro" id="IPR011009">
    <property type="entry name" value="Kinase-like_dom_sf"/>
</dbReference>
<keyword evidence="7" id="KW-0723">Serine/threonine-protein kinase</keyword>
<dbReference type="Pfam" id="PF00069">
    <property type="entry name" value="Pkinase"/>
    <property type="match status" value="1"/>
</dbReference>
<dbReference type="GO" id="GO:0004674">
    <property type="term" value="F:protein serine/threonine kinase activity"/>
    <property type="evidence" value="ECO:0007669"/>
    <property type="project" value="UniProtKB-KW"/>
</dbReference>
<dbReference type="SUPFAM" id="SSF56112">
    <property type="entry name" value="Protein kinase-like (PK-like)"/>
    <property type="match status" value="1"/>
</dbReference>
<name>A0ABZ2LRA6_9BACT</name>
<dbReference type="PANTHER" id="PTHR43289:SF6">
    <property type="entry name" value="SERINE_THREONINE-PROTEIN KINASE NEKL-3"/>
    <property type="match status" value="1"/>
</dbReference>
<dbReference type="EMBL" id="CP089984">
    <property type="protein sequence ID" value="WXB12134.1"/>
    <property type="molecule type" value="Genomic_DNA"/>
</dbReference>
<keyword evidence="4" id="KW-0067">ATP-binding</keyword>
<feature type="compositionally biased region" description="Basic and acidic residues" evidence="5">
    <location>
        <begin position="508"/>
        <end position="518"/>
    </location>
</feature>
<keyword evidence="8" id="KW-1185">Reference proteome</keyword>
<dbReference type="PANTHER" id="PTHR43289">
    <property type="entry name" value="MITOGEN-ACTIVATED PROTEIN KINASE KINASE KINASE 20-RELATED"/>
    <property type="match status" value="1"/>
</dbReference>
<gene>
    <name evidence="7" type="ORF">LZC94_30310</name>
</gene>
<evidence type="ECO:0000256" key="1">
    <source>
        <dbReference type="ARBA" id="ARBA00022679"/>
    </source>
</evidence>
<evidence type="ECO:0000256" key="3">
    <source>
        <dbReference type="ARBA" id="ARBA00022777"/>
    </source>
</evidence>
<keyword evidence="3 7" id="KW-0418">Kinase</keyword>
<proteinExistence type="predicted"/>
<dbReference type="CDD" id="cd14014">
    <property type="entry name" value="STKc_PknB_like"/>
    <property type="match status" value="1"/>
</dbReference>
<dbReference type="InterPro" id="IPR000719">
    <property type="entry name" value="Prot_kinase_dom"/>
</dbReference>
<dbReference type="Gene3D" id="1.10.510.10">
    <property type="entry name" value="Transferase(Phosphotransferase) domain 1"/>
    <property type="match status" value="1"/>
</dbReference>
<dbReference type="Gene3D" id="3.30.200.20">
    <property type="entry name" value="Phosphorylase Kinase, domain 1"/>
    <property type="match status" value="1"/>
</dbReference>